<evidence type="ECO:0000256" key="2">
    <source>
        <dbReference type="ARBA" id="ARBA00022448"/>
    </source>
</evidence>
<dbReference type="PROSITE" id="PS51352">
    <property type="entry name" value="THIOREDOXIN_2"/>
    <property type="match status" value="1"/>
</dbReference>
<evidence type="ECO:0000256" key="6">
    <source>
        <dbReference type="NCBIfam" id="TIGR01068"/>
    </source>
</evidence>
<evidence type="ECO:0000313" key="9">
    <source>
        <dbReference type="EMBL" id="GAK35545.1"/>
    </source>
</evidence>
<protein>
    <recommendedName>
        <fullName evidence="6">Thioredoxin</fullName>
    </recommendedName>
</protein>
<dbReference type="SUPFAM" id="SSF52833">
    <property type="entry name" value="Thioredoxin-like"/>
    <property type="match status" value="1"/>
</dbReference>
<dbReference type="GO" id="GO:0015035">
    <property type="term" value="F:protein-disulfide reductase activity"/>
    <property type="evidence" value="ECO:0007669"/>
    <property type="project" value="UniProtKB-UniRule"/>
</dbReference>
<dbReference type="CDD" id="cd02947">
    <property type="entry name" value="TRX_family"/>
    <property type="match status" value="1"/>
</dbReference>
<evidence type="ECO:0000256" key="3">
    <source>
        <dbReference type="ARBA" id="ARBA00022982"/>
    </source>
</evidence>
<keyword evidence="2" id="KW-0813">Transport</keyword>
<evidence type="ECO:0000259" key="8">
    <source>
        <dbReference type="PROSITE" id="PS51352"/>
    </source>
</evidence>
<dbReference type="AlphaFoldDB" id="A0A069CZK5"/>
<dbReference type="Proteomes" id="UP000027601">
    <property type="component" value="Unassembled WGS sequence"/>
</dbReference>
<evidence type="ECO:0000313" key="10">
    <source>
        <dbReference type="Proteomes" id="UP000027601"/>
    </source>
</evidence>
<name>A0A069CZK5_9BACE</name>
<organism evidence="9 10">
    <name type="scientific">Bacteroides graminisolvens DSM 19988 = JCM 15093</name>
    <dbReference type="NCBI Taxonomy" id="1121097"/>
    <lineage>
        <taxon>Bacteria</taxon>
        <taxon>Pseudomonadati</taxon>
        <taxon>Bacteroidota</taxon>
        <taxon>Bacteroidia</taxon>
        <taxon>Bacteroidales</taxon>
        <taxon>Bacteroidaceae</taxon>
        <taxon>Bacteroides</taxon>
    </lineage>
</organism>
<dbReference type="OrthoDB" id="9790390at2"/>
<feature type="chain" id="PRO_5001662637" description="Thioredoxin" evidence="7">
    <location>
        <begin position="21"/>
        <end position="155"/>
    </location>
</feature>
<dbReference type="PROSITE" id="PS00194">
    <property type="entry name" value="THIOREDOXIN_1"/>
    <property type="match status" value="1"/>
</dbReference>
<dbReference type="PANTHER" id="PTHR45663:SF11">
    <property type="entry name" value="GEO12009P1"/>
    <property type="match status" value="1"/>
</dbReference>
<dbReference type="PROSITE" id="PS51257">
    <property type="entry name" value="PROKAR_LIPOPROTEIN"/>
    <property type="match status" value="1"/>
</dbReference>
<keyword evidence="10" id="KW-1185">Reference proteome</keyword>
<comment type="caution">
    <text evidence="9">The sequence shown here is derived from an EMBL/GenBank/DDBJ whole genome shotgun (WGS) entry which is preliminary data.</text>
</comment>
<dbReference type="GO" id="GO:0005737">
    <property type="term" value="C:cytoplasm"/>
    <property type="evidence" value="ECO:0007669"/>
    <property type="project" value="TreeGrafter"/>
</dbReference>
<keyword evidence="4" id="KW-1015">Disulfide bond</keyword>
<dbReference type="Gene3D" id="3.40.30.10">
    <property type="entry name" value="Glutaredoxin"/>
    <property type="match status" value="1"/>
</dbReference>
<feature type="domain" description="Thioredoxin" evidence="8">
    <location>
        <begin position="2"/>
        <end position="153"/>
    </location>
</feature>
<evidence type="ECO:0000256" key="5">
    <source>
        <dbReference type="ARBA" id="ARBA00023284"/>
    </source>
</evidence>
<dbReference type="eggNOG" id="COG3118">
    <property type="taxonomic scope" value="Bacteria"/>
</dbReference>
<gene>
    <name evidence="9" type="ORF">JCM15093_645</name>
</gene>
<dbReference type="InterPro" id="IPR036249">
    <property type="entry name" value="Thioredoxin-like_sf"/>
</dbReference>
<dbReference type="NCBIfam" id="TIGR01068">
    <property type="entry name" value="thioredoxin"/>
    <property type="match status" value="1"/>
</dbReference>
<dbReference type="RefSeq" id="WP_024995668.1">
    <property type="nucleotide sequence ID" value="NZ_BAJS01000002.1"/>
</dbReference>
<evidence type="ECO:0000256" key="1">
    <source>
        <dbReference type="ARBA" id="ARBA00008987"/>
    </source>
</evidence>
<evidence type="ECO:0000256" key="7">
    <source>
        <dbReference type="SAM" id="SignalP"/>
    </source>
</evidence>
<dbReference type="Pfam" id="PF00085">
    <property type="entry name" value="Thioredoxin"/>
    <property type="match status" value="1"/>
</dbReference>
<keyword evidence="3" id="KW-0249">Electron transport</keyword>
<dbReference type="PRINTS" id="PR00421">
    <property type="entry name" value="THIOREDOXIN"/>
</dbReference>
<keyword evidence="7" id="KW-0732">Signal</keyword>
<feature type="signal peptide" evidence="7">
    <location>
        <begin position="1"/>
        <end position="20"/>
    </location>
</feature>
<dbReference type="InterPro" id="IPR013766">
    <property type="entry name" value="Thioredoxin_domain"/>
</dbReference>
<dbReference type="InterPro" id="IPR005746">
    <property type="entry name" value="Thioredoxin"/>
</dbReference>
<keyword evidence="5" id="KW-0676">Redox-active center</keyword>
<evidence type="ECO:0000256" key="4">
    <source>
        <dbReference type="ARBA" id="ARBA00023157"/>
    </source>
</evidence>
<dbReference type="FunFam" id="3.40.30.10:FF:000229">
    <property type="entry name" value="Thioredoxin (TRX)"/>
    <property type="match status" value="1"/>
</dbReference>
<proteinExistence type="inferred from homology"/>
<dbReference type="PANTHER" id="PTHR45663">
    <property type="entry name" value="GEO12009P1"/>
    <property type="match status" value="1"/>
</dbReference>
<accession>A0A069CZK5</accession>
<sequence length="155" mass="17331">MKKIILAAVMMSLVVSSCNGKQKETEKATNKTENKMKTIHLSKSDFLTKVANYETTPNEWKYLGDKPAIVDFYASWCGPCKTIAPILEELAAEYGDQIYIYKVDTEEEQELAAAFGIRSIPTLLFIPMDGEPQMAQGAMPKASFKEAIEKVLLKK</sequence>
<dbReference type="EMBL" id="BAJS01000002">
    <property type="protein sequence ID" value="GAK35545.1"/>
    <property type="molecule type" value="Genomic_DNA"/>
</dbReference>
<reference evidence="9 10" key="1">
    <citation type="journal article" date="2015" name="Microbes Environ.">
        <title>Distribution and evolution of nitrogen fixation genes in the phylum bacteroidetes.</title>
        <authorList>
            <person name="Inoue J."/>
            <person name="Oshima K."/>
            <person name="Suda W."/>
            <person name="Sakamoto M."/>
            <person name="Iino T."/>
            <person name="Noda S."/>
            <person name="Hongoh Y."/>
            <person name="Hattori M."/>
            <person name="Ohkuma M."/>
        </authorList>
    </citation>
    <scope>NUCLEOTIDE SEQUENCE [LARGE SCALE GENOMIC DNA]</scope>
    <source>
        <strain evidence="9 10">JCM 15093</strain>
    </source>
</reference>
<comment type="similarity">
    <text evidence="1">Belongs to the thioredoxin family.</text>
</comment>
<dbReference type="STRING" id="1121097.GCA_000428125_01269"/>
<dbReference type="InterPro" id="IPR017937">
    <property type="entry name" value="Thioredoxin_CS"/>
</dbReference>